<evidence type="ECO:0000256" key="7">
    <source>
        <dbReference type="SAM" id="MobiDB-lite"/>
    </source>
</evidence>
<evidence type="ECO:0000256" key="2">
    <source>
        <dbReference type="ARBA" id="ARBA00022729"/>
    </source>
</evidence>
<dbReference type="FunFam" id="3.90.640.10:FF:000003">
    <property type="entry name" value="Molecular chaperone DnaK"/>
    <property type="match status" value="1"/>
</dbReference>
<evidence type="ECO:0000313" key="10">
    <source>
        <dbReference type="Proteomes" id="UP000449547"/>
    </source>
</evidence>
<dbReference type="EMBL" id="SWFT01000161">
    <property type="protein sequence ID" value="KAA8896934.1"/>
    <property type="molecule type" value="Genomic_DNA"/>
</dbReference>
<evidence type="ECO:0000256" key="8">
    <source>
        <dbReference type="SAM" id="SignalP"/>
    </source>
</evidence>
<sequence>MKLIVALVWAYTAAAAIVGLDFGQQFSKAVLLSPQYNFAVIETEQGKRKDLSGVCVRPGSGSGDVNRVYGSQTGSLFTRFPQSCVADVKSVLGHSLDSEAAEDYLGHHQGVVLEKSKSRNGAIVFDLGLDNDTYQFSPEEIAAMTFQTIRDRAVAMLETAGGIPIVDVAVTVSPFASSLTRLAYLDALKLANFTSVLGLVDEGSAVALDYISKQKDLLASEDESKSWFLVYDMGAGSTTATLFSFLPVNNTLEIVEIGADPLFGGKHLTNVVYDIILAKLTKQFKIKDKQVTAKMSARIMESAEKAKSILSANSDTRVSLESIYDDQDFKCTITREEFEDTVGSEWSRAVSPITTALEAAGVDASDIVSVVLNGGSTRVPKIQSLLGDLIGEEKISKSVNTDESCAIGTTMRGLQLKSHIARPNEIILVEHGQSQLSIGVDGGKQIEAFAPGVVAGTVGEIVLDKAPKKSIELYEGDQLFKTIKLTENLQKAADKVKCDKGDTKQIVALASFDENKLFHLNGIEVRCIEPEVVEPEVVEEEVEEEQDDKETKGTEDKIDVDDAEEEEPIVTKPVKKPIAKKPKRPAKFSLPDDHHYPEYTPMSSKDHADVRAKLTYLQLKDREKIQLDETKNELEALCYSLRQAIEEKEADLLKTVEPDDLSARLDLVKETLEWLEVESAGLVEVNDRLAKIKETHDFLDTSLKIGATDLSYDAMRQLHEDGYTVYSKLSERLDELQERLEQFQQMYEAEGFDWEKEKTRVLKQVDGESEDSVNNVRKIIKEFGTDLAKLDEELNALTPEEYNDKSKHDIYKIHNKIAQHMMNLLTDLMTMEGAVKSKVAAFDAKFKTLVNRKRAAEKKKAQKKKKKAEEKAEEKAAAAEDQEAEDVKIKEEIPEDIVIEEDVLINEDNNDGRDTADEEINEKEETQEEPNEKPAKKAKTSKGKASRGKPSKGKPSKAKKAKGRKAQKDKAAKATPEDEGDLQDEL</sequence>
<feature type="signal peptide" evidence="8">
    <location>
        <begin position="1"/>
        <end position="15"/>
    </location>
</feature>
<dbReference type="AlphaFoldDB" id="A0A642UCY3"/>
<dbReference type="VEuPathDB" id="FungiDB:DIURU_005447"/>
<name>A0A642UCY3_DIURU</name>
<dbReference type="SUPFAM" id="SSF53067">
    <property type="entry name" value="Actin-like ATPase domain"/>
    <property type="match status" value="2"/>
</dbReference>
<dbReference type="GeneID" id="54784098"/>
<protein>
    <submittedName>
        <fullName evidence="9">Uncharacterized protein</fullName>
    </submittedName>
</protein>
<dbReference type="PANTHER" id="PTHR45639:SF3">
    <property type="entry name" value="HYPOXIA UP-REGULATED PROTEIN 1"/>
    <property type="match status" value="1"/>
</dbReference>
<dbReference type="SUPFAM" id="SSF100934">
    <property type="entry name" value="Heat shock protein 70kD (HSP70), C-terminal subdomain"/>
    <property type="match status" value="1"/>
</dbReference>
<dbReference type="Gene3D" id="3.30.30.30">
    <property type="match status" value="1"/>
</dbReference>
<organism evidence="9 10">
    <name type="scientific">Diutina rugosa</name>
    <name type="common">Yeast</name>
    <name type="synonym">Candida rugosa</name>
    <dbReference type="NCBI Taxonomy" id="5481"/>
    <lineage>
        <taxon>Eukaryota</taxon>
        <taxon>Fungi</taxon>
        <taxon>Dikarya</taxon>
        <taxon>Ascomycota</taxon>
        <taxon>Saccharomycotina</taxon>
        <taxon>Pichiomycetes</taxon>
        <taxon>Debaryomycetaceae</taxon>
        <taxon>Diutina</taxon>
    </lineage>
</organism>
<dbReference type="GO" id="GO:0140662">
    <property type="term" value="F:ATP-dependent protein folding chaperone"/>
    <property type="evidence" value="ECO:0007669"/>
    <property type="project" value="InterPro"/>
</dbReference>
<dbReference type="RefSeq" id="XP_034009676.1">
    <property type="nucleotide sequence ID" value="XM_034158430.1"/>
</dbReference>
<evidence type="ECO:0000256" key="5">
    <source>
        <dbReference type="ARBA" id="ARBA00023186"/>
    </source>
</evidence>
<dbReference type="OrthoDB" id="10262720at2759"/>
<keyword evidence="6" id="KW-0175">Coiled coil</keyword>
<dbReference type="Pfam" id="PF00012">
    <property type="entry name" value="HSP70"/>
    <property type="match status" value="1"/>
</dbReference>
<dbReference type="GO" id="GO:0030968">
    <property type="term" value="P:endoplasmic reticulum unfolded protein response"/>
    <property type="evidence" value="ECO:0007669"/>
    <property type="project" value="TreeGrafter"/>
</dbReference>
<feature type="coiled-coil region" evidence="6">
    <location>
        <begin position="726"/>
        <end position="753"/>
    </location>
</feature>
<feature type="compositionally biased region" description="Acidic residues" evidence="7">
    <location>
        <begin position="893"/>
        <end position="909"/>
    </location>
</feature>
<dbReference type="PANTHER" id="PTHR45639">
    <property type="entry name" value="HSC70CB, ISOFORM G-RELATED"/>
    <property type="match status" value="1"/>
</dbReference>
<dbReference type="PROSITE" id="PS01036">
    <property type="entry name" value="HSP70_3"/>
    <property type="match status" value="1"/>
</dbReference>
<dbReference type="OMA" id="DYGQQNI"/>
<dbReference type="InterPro" id="IPR029048">
    <property type="entry name" value="HSP70_C_sf"/>
</dbReference>
<comment type="caution">
    <text evidence="9">The sequence shown here is derived from an EMBL/GenBank/DDBJ whole genome shotgun (WGS) entry which is preliminary data.</text>
</comment>
<evidence type="ECO:0000256" key="3">
    <source>
        <dbReference type="ARBA" id="ARBA00022741"/>
    </source>
</evidence>
<evidence type="ECO:0000256" key="1">
    <source>
        <dbReference type="ARBA" id="ARBA00004319"/>
    </source>
</evidence>
<evidence type="ECO:0000256" key="6">
    <source>
        <dbReference type="SAM" id="Coils"/>
    </source>
</evidence>
<dbReference type="Gene3D" id="3.90.640.10">
    <property type="entry name" value="Actin, Chain A, domain 4"/>
    <property type="match status" value="1"/>
</dbReference>
<feature type="chain" id="PRO_5024990781" evidence="8">
    <location>
        <begin position="16"/>
        <end position="986"/>
    </location>
</feature>
<evidence type="ECO:0000256" key="4">
    <source>
        <dbReference type="ARBA" id="ARBA00022840"/>
    </source>
</evidence>
<dbReference type="Gene3D" id="3.30.420.40">
    <property type="match status" value="2"/>
</dbReference>
<dbReference type="GO" id="GO:0005788">
    <property type="term" value="C:endoplasmic reticulum lumen"/>
    <property type="evidence" value="ECO:0007669"/>
    <property type="project" value="UniProtKB-SubCell"/>
</dbReference>
<gene>
    <name evidence="9" type="ORF">DIURU_005447</name>
</gene>
<keyword evidence="3" id="KW-0547">Nucleotide-binding</keyword>
<dbReference type="InterPro" id="IPR018181">
    <property type="entry name" value="Heat_shock_70_CS"/>
</dbReference>
<evidence type="ECO:0000313" key="9">
    <source>
        <dbReference type="EMBL" id="KAA8896934.1"/>
    </source>
</evidence>
<feature type="compositionally biased region" description="Acidic residues" evidence="7">
    <location>
        <begin position="916"/>
        <end position="929"/>
    </location>
</feature>
<feature type="region of interest" description="Disordered" evidence="7">
    <location>
        <begin position="536"/>
        <end position="567"/>
    </location>
</feature>
<comment type="subcellular location">
    <subcellularLocation>
        <location evidence="1">Endoplasmic reticulum lumen</location>
    </subcellularLocation>
</comment>
<dbReference type="Gene3D" id="1.20.1270.10">
    <property type="match status" value="1"/>
</dbReference>
<feature type="compositionally biased region" description="Basic and acidic residues" evidence="7">
    <location>
        <begin position="966"/>
        <end position="976"/>
    </location>
</feature>
<keyword evidence="10" id="KW-1185">Reference proteome</keyword>
<feature type="compositionally biased region" description="Acidic residues" evidence="7">
    <location>
        <begin position="558"/>
        <end position="567"/>
    </location>
</feature>
<dbReference type="GO" id="GO:0005524">
    <property type="term" value="F:ATP binding"/>
    <property type="evidence" value="ECO:0007669"/>
    <property type="project" value="UniProtKB-KW"/>
</dbReference>
<feature type="compositionally biased region" description="Acidic residues" evidence="7">
    <location>
        <begin position="536"/>
        <end position="548"/>
    </location>
</feature>
<keyword evidence="5" id="KW-0143">Chaperone</keyword>
<dbReference type="InterPro" id="IPR043129">
    <property type="entry name" value="ATPase_NBD"/>
</dbReference>
<feature type="compositionally biased region" description="Basic and acidic residues" evidence="7">
    <location>
        <begin position="867"/>
        <end position="878"/>
    </location>
</feature>
<dbReference type="GO" id="GO:0034663">
    <property type="term" value="C:endoplasmic reticulum chaperone complex"/>
    <property type="evidence" value="ECO:0007669"/>
    <property type="project" value="TreeGrafter"/>
</dbReference>
<feature type="compositionally biased region" description="Acidic residues" evidence="7">
    <location>
        <begin position="977"/>
        <end position="986"/>
    </location>
</feature>
<feature type="compositionally biased region" description="Basic residues" evidence="7">
    <location>
        <begin position="936"/>
        <end position="965"/>
    </location>
</feature>
<feature type="region of interest" description="Disordered" evidence="7">
    <location>
        <begin position="857"/>
        <end position="986"/>
    </location>
</feature>
<accession>A0A642UCY3</accession>
<dbReference type="Proteomes" id="UP000449547">
    <property type="component" value="Unassembled WGS sequence"/>
</dbReference>
<reference evidence="9 10" key="1">
    <citation type="submission" date="2019-07" db="EMBL/GenBank/DDBJ databases">
        <title>Genome assembly of two rare yeast pathogens: Diutina rugosa and Trichomonascus ciferrii.</title>
        <authorList>
            <person name="Mixao V."/>
            <person name="Saus E."/>
            <person name="Hansen A."/>
            <person name="Lass-Flor C."/>
            <person name="Gabaldon T."/>
        </authorList>
    </citation>
    <scope>NUCLEOTIDE SEQUENCE [LARGE SCALE GENOMIC DNA]</scope>
    <source>
        <strain evidence="9 10">CBS 613</strain>
    </source>
</reference>
<feature type="compositionally biased region" description="Basic residues" evidence="7">
    <location>
        <begin position="857"/>
        <end position="866"/>
    </location>
</feature>
<keyword evidence="2 8" id="KW-0732">Signal</keyword>
<keyword evidence="4" id="KW-0067">ATP-binding</keyword>
<dbReference type="InterPro" id="IPR013126">
    <property type="entry name" value="Hsp_70_fam"/>
</dbReference>
<proteinExistence type="predicted"/>
<feature type="region of interest" description="Disordered" evidence="7">
    <location>
        <begin position="581"/>
        <end position="604"/>
    </location>
</feature>
<dbReference type="PRINTS" id="PR00301">
    <property type="entry name" value="HEATSHOCK70"/>
</dbReference>